<feature type="transmembrane region" description="Helical" evidence="6">
    <location>
        <begin position="262"/>
        <end position="280"/>
    </location>
</feature>
<comment type="caution">
    <text evidence="8">The sequence shown here is derived from an EMBL/GenBank/DDBJ whole genome shotgun (WGS) entry which is preliminary data.</text>
</comment>
<keyword evidence="9" id="KW-1185">Reference proteome</keyword>
<protein>
    <recommendedName>
        <fullName evidence="7">Rhodopsin domain-containing protein</fullName>
    </recommendedName>
</protein>
<dbReference type="InterPro" id="IPR052337">
    <property type="entry name" value="SAT4-like"/>
</dbReference>
<proteinExistence type="inferred from homology"/>
<feature type="transmembrane region" description="Helical" evidence="6">
    <location>
        <begin position="224"/>
        <end position="242"/>
    </location>
</feature>
<evidence type="ECO:0000256" key="2">
    <source>
        <dbReference type="ARBA" id="ARBA00022692"/>
    </source>
</evidence>
<keyword evidence="3 6" id="KW-1133">Transmembrane helix</keyword>
<comment type="subcellular location">
    <subcellularLocation>
        <location evidence="1">Membrane</location>
        <topology evidence="1">Multi-pass membrane protein</topology>
    </subcellularLocation>
</comment>
<dbReference type="Pfam" id="PF20684">
    <property type="entry name" value="Fung_rhodopsin"/>
    <property type="match status" value="1"/>
</dbReference>
<name>A0AA39R8F5_9LECA</name>
<feature type="transmembrane region" description="Helical" evidence="6">
    <location>
        <begin position="185"/>
        <end position="212"/>
    </location>
</feature>
<evidence type="ECO:0000256" key="1">
    <source>
        <dbReference type="ARBA" id="ARBA00004141"/>
    </source>
</evidence>
<dbReference type="PANTHER" id="PTHR33048:SF47">
    <property type="entry name" value="INTEGRAL MEMBRANE PROTEIN-RELATED"/>
    <property type="match status" value="1"/>
</dbReference>
<dbReference type="EMBL" id="JAFEKC020000002">
    <property type="protein sequence ID" value="KAK0516775.1"/>
    <property type="molecule type" value="Genomic_DNA"/>
</dbReference>
<accession>A0AA39R8F5</accession>
<keyword evidence="4 6" id="KW-0472">Membrane</keyword>
<evidence type="ECO:0000313" key="8">
    <source>
        <dbReference type="EMBL" id="KAK0516775.1"/>
    </source>
</evidence>
<comment type="similarity">
    <text evidence="5">Belongs to the SAT4 family.</text>
</comment>
<keyword evidence="2 6" id="KW-0812">Transmembrane</keyword>
<feature type="transmembrane region" description="Helical" evidence="6">
    <location>
        <begin position="111"/>
        <end position="132"/>
    </location>
</feature>
<feature type="transmembrane region" description="Helical" evidence="6">
    <location>
        <begin position="67"/>
        <end position="91"/>
    </location>
</feature>
<organism evidence="8 9">
    <name type="scientific">Cladonia borealis</name>
    <dbReference type="NCBI Taxonomy" id="184061"/>
    <lineage>
        <taxon>Eukaryota</taxon>
        <taxon>Fungi</taxon>
        <taxon>Dikarya</taxon>
        <taxon>Ascomycota</taxon>
        <taxon>Pezizomycotina</taxon>
        <taxon>Lecanoromycetes</taxon>
        <taxon>OSLEUM clade</taxon>
        <taxon>Lecanoromycetidae</taxon>
        <taxon>Lecanorales</taxon>
        <taxon>Lecanorineae</taxon>
        <taxon>Cladoniaceae</taxon>
        <taxon>Cladonia</taxon>
    </lineage>
</organism>
<evidence type="ECO:0000259" key="7">
    <source>
        <dbReference type="Pfam" id="PF20684"/>
    </source>
</evidence>
<gene>
    <name evidence="8" type="ORF">JMJ35_001378</name>
</gene>
<reference evidence="8" key="1">
    <citation type="submission" date="2023-03" db="EMBL/GenBank/DDBJ databases">
        <title>Complete genome of Cladonia borealis.</title>
        <authorList>
            <person name="Park H."/>
        </authorList>
    </citation>
    <scope>NUCLEOTIDE SEQUENCE</scope>
    <source>
        <strain evidence="8">ANT050790</strain>
    </source>
</reference>
<sequence length="357" mass="39573">MSQPQINWAVYYSLPPAEAQYQLDHVDESRVDDVLSTLISCLVIATIAVILRFISRSMVTTGIKADDWMVVAALVFAIGYLTSLFLCMLKYGGGRHEILLTNPIKFAQCVLAAEVFYATAIASLKISTLLLFSRIFPGRRFRLLLWSVGIFVTTYTGIQLLVNIFQCRPIQGAWDPTVEAKCIELNLVVMIMGGMNVLTDLILVCAPLPTIWGLQMEKKMKLQLMGIFCVGGFICIVSIYRIHELHGLSLADAPWSDADATIWSTVEVCVAIACACAITYRPLFNWVFGLHVSAAASEPPGQSSRPSSANISYPRAHERGWEEIDANAYQMKVIPTVEEVSVEEAESQPRLRAGDWD</sequence>
<evidence type="ECO:0000313" key="9">
    <source>
        <dbReference type="Proteomes" id="UP001166286"/>
    </source>
</evidence>
<evidence type="ECO:0000256" key="6">
    <source>
        <dbReference type="SAM" id="Phobius"/>
    </source>
</evidence>
<dbReference type="InterPro" id="IPR049326">
    <property type="entry name" value="Rhodopsin_dom_fungi"/>
</dbReference>
<feature type="domain" description="Rhodopsin" evidence="7">
    <location>
        <begin position="51"/>
        <end position="285"/>
    </location>
</feature>
<feature type="transmembrane region" description="Helical" evidence="6">
    <location>
        <begin position="144"/>
        <end position="165"/>
    </location>
</feature>
<evidence type="ECO:0000256" key="3">
    <source>
        <dbReference type="ARBA" id="ARBA00022989"/>
    </source>
</evidence>
<feature type="transmembrane region" description="Helical" evidence="6">
    <location>
        <begin position="34"/>
        <end position="55"/>
    </location>
</feature>
<dbReference type="GO" id="GO:0016020">
    <property type="term" value="C:membrane"/>
    <property type="evidence" value="ECO:0007669"/>
    <property type="project" value="UniProtKB-SubCell"/>
</dbReference>
<dbReference type="AlphaFoldDB" id="A0AA39R8F5"/>
<evidence type="ECO:0000256" key="4">
    <source>
        <dbReference type="ARBA" id="ARBA00023136"/>
    </source>
</evidence>
<evidence type="ECO:0000256" key="5">
    <source>
        <dbReference type="ARBA" id="ARBA00038359"/>
    </source>
</evidence>
<dbReference type="PANTHER" id="PTHR33048">
    <property type="entry name" value="PTH11-LIKE INTEGRAL MEMBRANE PROTEIN (AFU_ORTHOLOGUE AFUA_5G11245)"/>
    <property type="match status" value="1"/>
</dbReference>
<dbReference type="Proteomes" id="UP001166286">
    <property type="component" value="Unassembled WGS sequence"/>
</dbReference>